<evidence type="ECO:0000256" key="4">
    <source>
        <dbReference type="ARBA" id="ARBA00022759"/>
    </source>
</evidence>
<dbReference type="Pfam" id="PF13456">
    <property type="entry name" value="RVT_3"/>
    <property type="match status" value="1"/>
</dbReference>
<feature type="region of interest" description="Disordered" evidence="7">
    <location>
        <begin position="225"/>
        <end position="252"/>
    </location>
</feature>
<dbReference type="SUPFAM" id="SSF56672">
    <property type="entry name" value="DNA/RNA polymerases"/>
    <property type="match status" value="1"/>
</dbReference>
<protein>
    <submittedName>
        <fullName evidence="10">Unnamed protein product</fullName>
    </submittedName>
</protein>
<accession>A0A9W6XHM5</accession>
<dbReference type="Proteomes" id="UP001165121">
    <property type="component" value="Unassembled WGS sequence"/>
</dbReference>
<dbReference type="AlphaFoldDB" id="A0A9W6XHM5"/>
<feature type="compositionally biased region" description="Basic and acidic residues" evidence="7">
    <location>
        <begin position="234"/>
        <end position="243"/>
    </location>
</feature>
<sequence length="1247" mass="139561">MTERKSESPLEFYYRLNKVADKAGIDFDSSSKQRERHLKLFTKKLWTHVSERHSKANASGSYEIWMPSLEVILERMEAKHKTYQVPSSGSSRTPDGALLRMESFDQRPDRPVPKTGIAPSSVNAAMILDILPRAAGPTSSVTAVVARGTLPGGAEFDLARSARSFMWRIEEVSSSEVTRSPSPLDGDPERIGLKTTPELCVLVYVGPALRSKSQDNRQVMTVVSENEEYLSDLPRPDQPRLEEECPDNNDWDDPPEFRLGPGQRYVSWDEHNSDETKKVAMVHGAMNNCRTDILLDPGASVSMMSLDLVRDRWLTQIIYAAKAWPVAVKVVNISDKTGWIDSRMAVARIVEFGVFTTAGRFVRPGLRRYNGWQVLIYENTNSREVRKREERLAQLSWESEPPCVQTPEYQWPKKLLVRSPAGSAQVHMVRLQPRTNVGKEKSPAKTDVQLSETEISGASDSEGTESQEAKLMEGTGGSHEDSGNSGEILEDRGPLAVLDGDSDSDDGAFYDAISFDGDDGVEGSQESVKVDPQTGTCSGRFRLPVRRLEREYERCMQMSAEELSLEPVVYIHEGSKVLAQLRDELAMLPELRELSPECDINKADVGEPGRATPAEEEKLRTRLGVRALLPHLAIKVYELLMQLLETGLIEHSGSPWASPIVIVLKKNGVDVRMCIDHRVVNGFIQFSSYPLPLIDDLLIGFESAMWLMSLDMASGFWAIRVPFGLKNAPLVYQAVINNCLWGLVMLYPEEEAEVDQDVLEFLGLDPFKREESGSQVSALTDTVTVFQSYIPAPASMGPVLGRSSYIDDIAHGAPTWDQLCDDLDALMFRLRYWNISVSLPKSEFGKLSIPYLSHEISAERIRAVPKIAKGVQDLPFPKPLKGVRSFLGSLNYYHKFIEDFPVVAAVLYELSDDQVRSERDLTRANAEFVILKKKIVSTPLLCHPDRSKPFAIIPHANRWAACAVLGQENDGKIQSVRSTGRVLNDTELRYHVAEKEVVAVLRVLQVFRTLLEGCGLEVYTRHSMFKWILQSKTADGRCVPWGVILSHWDITVRKVQRDEDGLAAIMGVGITPREHLNEVAESLIHAKGRVRKPPVLSVEMLDDTNQGIVLSFDGAAKTSTRRGSCGCILWQLPGWKVLEARGFILDDVSVNDREYNGLLKGVQMALDRQVGNLVVVGDSRIVIQQVQGLINCHQPNRQKHLAECEVKKEKFRKLHLVHVEREYNQAASYLTSKTLTLGKSWIVQDPE</sequence>
<dbReference type="CDD" id="cd01647">
    <property type="entry name" value="RT_LTR"/>
    <property type="match status" value="1"/>
</dbReference>
<keyword evidence="11" id="KW-1185">Reference proteome</keyword>
<dbReference type="OrthoDB" id="107182at2759"/>
<dbReference type="GO" id="GO:0004523">
    <property type="term" value="F:RNA-DNA hybrid ribonuclease activity"/>
    <property type="evidence" value="ECO:0007669"/>
    <property type="project" value="InterPro"/>
</dbReference>
<comment type="caution">
    <text evidence="10">The sequence shown here is derived from an EMBL/GenBank/DDBJ whole genome shotgun (WGS) entry which is preliminary data.</text>
</comment>
<feature type="domain" description="Reverse transcriptase RNase H-like" evidence="9">
    <location>
        <begin position="945"/>
        <end position="1047"/>
    </location>
</feature>
<dbReference type="GO" id="GO:0003676">
    <property type="term" value="F:nucleic acid binding"/>
    <property type="evidence" value="ECO:0007669"/>
    <property type="project" value="InterPro"/>
</dbReference>
<evidence type="ECO:0000256" key="5">
    <source>
        <dbReference type="ARBA" id="ARBA00022801"/>
    </source>
</evidence>
<keyword evidence="2" id="KW-0548">Nucleotidyltransferase</keyword>
<dbReference type="InterPro" id="IPR036397">
    <property type="entry name" value="RNaseH_sf"/>
</dbReference>
<feature type="compositionally biased region" description="Polar residues" evidence="7">
    <location>
        <begin position="448"/>
        <end position="466"/>
    </location>
</feature>
<evidence type="ECO:0000259" key="8">
    <source>
        <dbReference type="Pfam" id="PF13456"/>
    </source>
</evidence>
<name>A0A9W6XHM5_9STRA</name>
<dbReference type="InterPro" id="IPR043128">
    <property type="entry name" value="Rev_trsase/Diguanyl_cyclase"/>
</dbReference>
<keyword evidence="3" id="KW-0540">Nuclease</keyword>
<evidence type="ECO:0000256" key="7">
    <source>
        <dbReference type="SAM" id="MobiDB-lite"/>
    </source>
</evidence>
<evidence type="ECO:0000313" key="10">
    <source>
        <dbReference type="EMBL" id="GMF38657.1"/>
    </source>
</evidence>
<feature type="domain" description="RNase H type-1" evidence="8">
    <location>
        <begin position="1112"/>
        <end position="1232"/>
    </location>
</feature>
<dbReference type="GO" id="GO:0003964">
    <property type="term" value="F:RNA-directed DNA polymerase activity"/>
    <property type="evidence" value="ECO:0007669"/>
    <property type="project" value="UniProtKB-KW"/>
</dbReference>
<feature type="region of interest" description="Disordered" evidence="7">
    <location>
        <begin position="433"/>
        <end position="490"/>
    </location>
</feature>
<keyword evidence="4" id="KW-0255">Endonuclease</keyword>
<dbReference type="InterPro" id="IPR043502">
    <property type="entry name" value="DNA/RNA_pol_sf"/>
</dbReference>
<dbReference type="Gene3D" id="3.30.420.10">
    <property type="entry name" value="Ribonuclease H-like superfamily/Ribonuclease H"/>
    <property type="match status" value="1"/>
</dbReference>
<evidence type="ECO:0000256" key="1">
    <source>
        <dbReference type="ARBA" id="ARBA00022679"/>
    </source>
</evidence>
<dbReference type="Pfam" id="PF17917">
    <property type="entry name" value="RT_RNaseH"/>
    <property type="match status" value="1"/>
</dbReference>
<dbReference type="InterPro" id="IPR050951">
    <property type="entry name" value="Retrovirus_Pol_polyprotein"/>
</dbReference>
<dbReference type="EMBL" id="BSXT01001106">
    <property type="protein sequence ID" value="GMF38657.1"/>
    <property type="molecule type" value="Genomic_DNA"/>
</dbReference>
<evidence type="ECO:0000259" key="9">
    <source>
        <dbReference type="Pfam" id="PF17917"/>
    </source>
</evidence>
<evidence type="ECO:0000313" key="11">
    <source>
        <dbReference type="Proteomes" id="UP001165121"/>
    </source>
</evidence>
<dbReference type="Gene3D" id="3.30.70.270">
    <property type="match status" value="3"/>
</dbReference>
<dbReference type="InterPro" id="IPR002156">
    <property type="entry name" value="RNaseH_domain"/>
</dbReference>
<dbReference type="PANTHER" id="PTHR37984">
    <property type="entry name" value="PROTEIN CBG26694"/>
    <property type="match status" value="1"/>
</dbReference>
<keyword evidence="6" id="KW-0695">RNA-directed DNA polymerase</keyword>
<evidence type="ECO:0000256" key="2">
    <source>
        <dbReference type="ARBA" id="ARBA00022695"/>
    </source>
</evidence>
<evidence type="ECO:0000256" key="3">
    <source>
        <dbReference type="ARBA" id="ARBA00022722"/>
    </source>
</evidence>
<evidence type="ECO:0000256" key="6">
    <source>
        <dbReference type="ARBA" id="ARBA00022918"/>
    </source>
</evidence>
<dbReference type="PANTHER" id="PTHR37984:SF5">
    <property type="entry name" value="PROTEIN NYNRIN-LIKE"/>
    <property type="match status" value="1"/>
</dbReference>
<dbReference type="SUPFAM" id="SSF53098">
    <property type="entry name" value="Ribonuclease H-like"/>
    <property type="match status" value="1"/>
</dbReference>
<keyword evidence="5" id="KW-0378">Hydrolase</keyword>
<organism evidence="10 11">
    <name type="scientific">Phytophthora fragariaefolia</name>
    <dbReference type="NCBI Taxonomy" id="1490495"/>
    <lineage>
        <taxon>Eukaryota</taxon>
        <taxon>Sar</taxon>
        <taxon>Stramenopiles</taxon>
        <taxon>Oomycota</taxon>
        <taxon>Peronosporomycetes</taxon>
        <taxon>Peronosporales</taxon>
        <taxon>Peronosporaceae</taxon>
        <taxon>Phytophthora</taxon>
    </lineage>
</organism>
<dbReference type="InterPro" id="IPR041373">
    <property type="entry name" value="RT_RNaseH"/>
</dbReference>
<reference evidence="10" key="1">
    <citation type="submission" date="2023-04" db="EMBL/GenBank/DDBJ databases">
        <title>Phytophthora fragariaefolia NBRC 109709.</title>
        <authorList>
            <person name="Ichikawa N."/>
            <person name="Sato H."/>
            <person name="Tonouchi N."/>
        </authorList>
    </citation>
    <scope>NUCLEOTIDE SEQUENCE</scope>
    <source>
        <strain evidence="10">NBRC 109709</strain>
    </source>
</reference>
<gene>
    <name evidence="10" type="ORF">Pfra01_001122000</name>
</gene>
<dbReference type="Gene3D" id="3.10.10.10">
    <property type="entry name" value="HIV Type 1 Reverse Transcriptase, subunit A, domain 1"/>
    <property type="match status" value="1"/>
</dbReference>
<keyword evidence="1" id="KW-0808">Transferase</keyword>
<proteinExistence type="predicted"/>
<dbReference type="InterPro" id="IPR012337">
    <property type="entry name" value="RNaseH-like_sf"/>
</dbReference>